<evidence type="ECO:0000313" key="3">
    <source>
        <dbReference type="Proteomes" id="UP000261257"/>
    </source>
</evidence>
<evidence type="ECO:0008006" key="5">
    <source>
        <dbReference type="Google" id="ProtNLM"/>
    </source>
</evidence>
<evidence type="ECO:0000313" key="1">
    <source>
        <dbReference type="EMBL" id="RGJ06890.1"/>
    </source>
</evidence>
<dbReference type="Proteomes" id="UP000261257">
    <property type="component" value="Unassembled WGS sequence"/>
</dbReference>
<reference evidence="3 4" key="1">
    <citation type="submission" date="2018-08" db="EMBL/GenBank/DDBJ databases">
        <title>A genome reference for cultivated species of the human gut microbiota.</title>
        <authorList>
            <person name="Zou Y."/>
            <person name="Xue W."/>
            <person name="Luo G."/>
        </authorList>
    </citation>
    <scope>NUCLEOTIDE SEQUENCE [LARGE SCALE GENOMIC DNA]</scope>
    <source>
        <strain evidence="2 3">TF05-11AC</strain>
        <strain evidence="1 4">TM09-12</strain>
    </source>
</reference>
<evidence type="ECO:0000313" key="2">
    <source>
        <dbReference type="EMBL" id="RGM09136.1"/>
    </source>
</evidence>
<protein>
    <recommendedName>
        <fullName evidence="5">CRISPR-associated protein Csm4</fullName>
    </recommendedName>
</protein>
<dbReference type="EMBL" id="QSON01000002">
    <property type="protein sequence ID" value="RGJ06890.1"/>
    <property type="molecule type" value="Genomic_DNA"/>
</dbReference>
<accession>A0A374PBL2</accession>
<evidence type="ECO:0000313" key="4">
    <source>
        <dbReference type="Proteomes" id="UP000263014"/>
    </source>
</evidence>
<dbReference type="EMBL" id="QSSQ01000001">
    <property type="protein sequence ID" value="RGM09136.1"/>
    <property type="molecule type" value="Genomic_DNA"/>
</dbReference>
<dbReference type="Proteomes" id="UP000263014">
    <property type="component" value="Unassembled WGS sequence"/>
</dbReference>
<proteinExistence type="predicted"/>
<sequence>MADIEVYRVKMDLSGELTQIPDSQKLFGALIYMYAEYTNDDTASGFVSKIKEKKIYFALSDLLPDNYLPIPQTFLLDELAISRGRLDKKVYKAMKKRRYIEKEHFMNLVQKREEVENAYPYIAIQDSQQIHASIDSLSYGLAGLDPNVYSVPQIRAVKIEKAGEESGSLVKNYEFYLAIEKCKEASDFLRILQLARQNKRPFFLGPRASQGMNIFYMGEVFFQSRFYQHNVKRYLNLGMLLPDKIDYGESSLHLFTSERRPYNEKEGWDNSYKRKFISFIQAGSVICVRETIREVGRSICNSEDDKTIIFGNSFLYPMEGDASDAYEKY</sequence>
<dbReference type="AlphaFoldDB" id="A0A374PBL2"/>
<dbReference type="RefSeq" id="WP_117630908.1">
    <property type="nucleotide sequence ID" value="NZ_QRQF01000004.1"/>
</dbReference>
<comment type="caution">
    <text evidence="1">The sequence shown here is derived from an EMBL/GenBank/DDBJ whole genome shotgun (WGS) entry which is preliminary data.</text>
</comment>
<gene>
    <name evidence="2" type="ORF">DXC39_04080</name>
    <name evidence="1" type="ORF">DXD79_06300</name>
</gene>
<name>A0A374PBL2_9FIRM</name>
<organism evidence="1 4">
    <name type="scientific">Hungatella hathewayi</name>
    <dbReference type="NCBI Taxonomy" id="154046"/>
    <lineage>
        <taxon>Bacteria</taxon>
        <taxon>Bacillati</taxon>
        <taxon>Bacillota</taxon>
        <taxon>Clostridia</taxon>
        <taxon>Lachnospirales</taxon>
        <taxon>Lachnospiraceae</taxon>
        <taxon>Hungatella</taxon>
    </lineage>
</organism>